<feature type="compositionally biased region" description="Basic residues" evidence="2">
    <location>
        <begin position="275"/>
        <end position="284"/>
    </location>
</feature>
<protein>
    <submittedName>
        <fullName evidence="3">Uncharacterized protein</fullName>
    </submittedName>
</protein>
<feature type="compositionally biased region" description="Acidic residues" evidence="2">
    <location>
        <begin position="179"/>
        <end position="198"/>
    </location>
</feature>
<feature type="coiled-coil region" evidence="1">
    <location>
        <begin position="352"/>
        <end position="379"/>
    </location>
</feature>
<organism evidence="3 4">
    <name type="scientific">Petrolisthes manimaculis</name>
    <dbReference type="NCBI Taxonomy" id="1843537"/>
    <lineage>
        <taxon>Eukaryota</taxon>
        <taxon>Metazoa</taxon>
        <taxon>Ecdysozoa</taxon>
        <taxon>Arthropoda</taxon>
        <taxon>Crustacea</taxon>
        <taxon>Multicrustacea</taxon>
        <taxon>Malacostraca</taxon>
        <taxon>Eumalacostraca</taxon>
        <taxon>Eucarida</taxon>
        <taxon>Decapoda</taxon>
        <taxon>Pleocyemata</taxon>
        <taxon>Anomura</taxon>
        <taxon>Galatheoidea</taxon>
        <taxon>Porcellanidae</taxon>
        <taxon>Petrolisthes</taxon>
    </lineage>
</organism>
<dbReference type="Pfam" id="PF15375">
    <property type="entry name" value="FSAF1"/>
    <property type="match status" value="1"/>
</dbReference>
<evidence type="ECO:0000256" key="2">
    <source>
        <dbReference type="SAM" id="MobiDB-lite"/>
    </source>
</evidence>
<feature type="region of interest" description="Disordered" evidence="2">
    <location>
        <begin position="243"/>
        <end position="262"/>
    </location>
</feature>
<proteinExistence type="predicted"/>
<sequence length="426" mass="48723">MDAVLSDKLSQFFDQMLGDSESVESQNPEANNSKRKSKKKKNKNKYEGKVNQKQEPKISTQKNANGEEKNEVITKTNKSIKVKPDIDTKNKLTEDITSKVETSPDKSERFTKDGFKIISLIPDDDSDVSDAFEYDSEEEDSFNYMDESENKNQTMNSKPKTKGLTKMTEDGFKIVNDIPADDSDVSDAFDDEEEEQEPGLDNHYKDSIKNVKKPILQMIKDFGIDGDILLGKTSKDTMNQLSFKHKLKGSSPNSLTLAAKKRKQSEITILDYTKKRGSDKKKQKKTEEEPTEEENEEFLSQPENSTMDVKLMKRVRYDVFKLGMSGFNKKEKEDARIALAIKLGAKPPKNKAISYKELVEKKKEEKKKFEEEQEDRKLQGLKVTKMKCNKKSERREVVKPSTAQIGHFKNGIQMLSKKDIAKIKHS</sequence>
<feature type="region of interest" description="Disordered" evidence="2">
    <location>
        <begin position="271"/>
        <end position="305"/>
    </location>
</feature>
<comment type="caution">
    <text evidence="3">The sequence shown here is derived from an EMBL/GenBank/DDBJ whole genome shotgun (WGS) entry which is preliminary data.</text>
</comment>
<feature type="compositionally biased region" description="Basic residues" evidence="2">
    <location>
        <begin position="33"/>
        <end position="43"/>
    </location>
</feature>
<dbReference type="PANTHER" id="PTHR28366:SF1">
    <property type="entry name" value="CHROMOSOME 1 OPEN READING FRAME 131"/>
    <property type="match status" value="1"/>
</dbReference>
<dbReference type="EMBL" id="JAWZYT010002899">
    <property type="protein sequence ID" value="KAK4301283.1"/>
    <property type="molecule type" value="Genomic_DNA"/>
</dbReference>
<feature type="compositionally biased region" description="Basic and acidic residues" evidence="2">
    <location>
        <begin position="44"/>
        <end position="56"/>
    </location>
</feature>
<feature type="compositionally biased region" description="Basic and acidic residues" evidence="2">
    <location>
        <begin position="82"/>
        <end position="107"/>
    </location>
</feature>
<evidence type="ECO:0000313" key="4">
    <source>
        <dbReference type="Proteomes" id="UP001292094"/>
    </source>
</evidence>
<name>A0AAE1P4E7_9EUCA</name>
<dbReference type="PANTHER" id="PTHR28366">
    <property type="entry name" value="CHROMOSOME 1 OPEN READING FRAME 131"/>
    <property type="match status" value="1"/>
</dbReference>
<keyword evidence="4" id="KW-1185">Reference proteome</keyword>
<dbReference type="InterPro" id="IPR052852">
    <property type="entry name" value="SSU_Processome_Comp"/>
</dbReference>
<accession>A0AAE1P4E7</accession>
<feature type="region of interest" description="Disordered" evidence="2">
    <location>
        <begin position="135"/>
        <end position="206"/>
    </location>
</feature>
<gene>
    <name evidence="3" type="ORF">Pmani_026567</name>
</gene>
<evidence type="ECO:0000256" key="1">
    <source>
        <dbReference type="SAM" id="Coils"/>
    </source>
</evidence>
<reference evidence="3" key="1">
    <citation type="submission" date="2023-11" db="EMBL/GenBank/DDBJ databases">
        <title>Genome assemblies of two species of porcelain crab, Petrolisthes cinctipes and Petrolisthes manimaculis (Anomura: Porcellanidae).</title>
        <authorList>
            <person name="Angst P."/>
        </authorList>
    </citation>
    <scope>NUCLEOTIDE SEQUENCE</scope>
    <source>
        <strain evidence="3">PB745_02</strain>
        <tissue evidence="3">Gill</tissue>
    </source>
</reference>
<keyword evidence="1" id="KW-0175">Coiled coil</keyword>
<feature type="region of interest" description="Disordered" evidence="2">
    <location>
        <begin position="17"/>
        <end position="107"/>
    </location>
</feature>
<dbReference type="Proteomes" id="UP001292094">
    <property type="component" value="Unassembled WGS sequence"/>
</dbReference>
<dbReference type="InterPro" id="IPR027973">
    <property type="entry name" value="FSAF1-like"/>
</dbReference>
<evidence type="ECO:0000313" key="3">
    <source>
        <dbReference type="EMBL" id="KAK4301283.1"/>
    </source>
</evidence>
<dbReference type="AlphaFoldDB" id="A0AAE1P4E7"/>